<dbReference type="Proteomes" id="UP000321523">
    <property type="component" value="Unassembled WGS sequence"/>
</dbReference>
<feature type="chain" id="PRO_5022059474" evidence="1">
    <location>
        <begin position="28"/>
        <end position="180"/>
    </location>
</feature>
<keyword evidence="1" id="KW-0732">Signal</keyword>
<reference evidence="2 3" key="1">
    <citation type="submission" date="2019-07" db="EMBL/GenBank/DDBJ databases">
        <title>Whole genome shotgun sequence of Skermanella aerolata NBRC 106429.</title>
        <authorList>
            <person name="Hosoyama A."/>
            <person name="Uohara A."/>
            <person name="Ohji S."/>
            <person name="Ichikawa N."/>
        </authorList>
    </citation>
    <scope>NUCLEOTIDE SEQUENCE [LARGE SCALE GENOMIC DNA]</scope>
    <source>
        <strain evidence="2 3">NBRC 106429</strain>
    </source>
</reference>
<name>A0A512DUP9_9PROT</name>
<organism evidence="2 3">
    <name type="scientific">Skermanella aerolata</name>
    <dbReference type="NCBI Taxonomy" id="393310"/>
    <lineage>
        <taxon>Bacteria</taxon>
        <taxon>Pseudomonadati</taxon>
        <taxon>Pseudomonadota</taxon>
        <taxon>Alphaproteobacteria</taxon>
        <taxon>Rhodospirillales</taxon>
        <taxon>Azospirillaceae</taxon>
        <taxon>Skermanella</taxon>
    </lineage>
</organism>
<dbReference type="RefSeq" id="WP_044433779.1">
    <property type="nucleotide sequence ID" value="NZ_BJYZ01000019.1"/>
</dbReference>
<evidence type="ECO:0000313" key="2">
    <source>
        <dbReference type="EMBL" id="GEO39960.1"/>
    </source>
</evidence>
<gene>
    <name evidence="2" type="ORF">SAE02_41080</name>
</gene>
<protein>
    <submittedName>
        <fullName evidence="2">Uncharacterized protein</fullName>
    </submittedName>
</protein>
<dbReference type="EMBL" id="BJYZ01000019">
    <property type="protein sequence ID" value="GEO39960.1"/>
    <property type="molecule type" value="Genomic_DNA"/>
</dbReference>
<proteinExistence type="predicted"/>
<feature type="signal peptide" evidence="1">
    <location>
        <begin position="1"/>
        <end position="27"/>
    </location>
</feature>
<dbReference type="AlphaFoldDB" id="A0A512DUP9"/>
<sequence length="180" mass="20049">MGRQRPNALLVLTFLAILTAGAPSPRAADCPAGSNDYKTYQGDLAFERFSHQSLGANVCYPIRVFPVMNPTAGGFRFTSDDGLSWFSVSSAALSQETSIRDVMDRAKRNLLAKAASITYERSKENWFVLSGHDGDRIYYQRTAISSASSEASTLFIDIPTEQKPFYQDIIARMSWSFRPR</sequence>
<dbReference type="OrthoDB" id="996425at2"/>
<comment type="caution">
    <text evidence="2">The sequence shown here is derived from an EMBL/GenBank/DDBJ whole genome shotgun (WGS) entry which is preliminary data.</text>
</comment>
<accession>A0A512DUP9</accession>
<keyword evidence="3" id="KW-1185">Reference proteome</keyword>
<evidence type="ECO:0000256" key="1">
    <source>
        <dbReference type="SAM" id="SignalP"/>
    </source>
</evidence>
<evidence type="ECO:0000313" key="3">
    <source>
        <dbReference type="Proteomes" id="UP000321523"/>
    </source>
</evidence>